<dbReference type="Pfam" id="PF13424">
    <property type="entry name" value="TPR_12"/>
    <property type="match status" value="1"/>
</dbReference>
<evidence type="ECO:0000313" key="2">
    <source>
        <dbReference type="Proteomes" id="UP000066624"/>
    </source>
</evidence>
<dbReference type="GO" id="GO:0016757">
    <property type="term" value="F:glycosyltransferase activity"/>
    <property type="evidence" value="ECO:0007669"/>
    <property type="project" value="TreeGrafter"/>
</dbReference>
<dbReference type="STRING" id="1579979.WM2015_691"/>
<dbReference type="Pfam" id="PF14559">
    <property type="entry name" value="TPR_19"/>
    <property type="match status" value="2"/>
</dbReference>
<proteinExistence type="predicted"/>
<dbReference type="AlphaFoldDB" id="A0A0K0XTX2"/>
<keyword evidence="1" id="KW-0808">Transferase</keyword>
<dbReference type="Gene3D" id="1.25.40.10">
    <property type="entry name" value="Tetratricopeptide repeat domain"/>
    <property type="match status" value="3"/>
</dbReference>
<dbReference type="Gene3D" id="3.40.50.300">
    <property type="entry name" value="P-loop containing nucleotide triphosphate hydrolases"/>
    <property type="match status" value="1"/>
</dbReference>
<sequence length="735" mass="82360">MDSPTSTFESSLVRALQQGRAAEALALCNQGLGSRPGDHRLLHWRGLARLQLGELKGAEGDLRQAIKQAPDRAHYHSNLGEALRRQGRVEEGVAAVRQALAIQPDLRSARINLAVGLLKLEQPDEALQAMAGLEPVDAQLLALRADAERQRARPSQAVGLYLKALELDPDHVHSHSNLGPLLIAQGRWDDALAHCQRAVELAPDQALPLSNLGRCHAALDQLEEAMDCYARAVELEPPSATLATNIAEVWLDMAELEEAQLWLERALASEPEDVRAQATLARVWIQDERAGEARQLLDALHQRHPDHFELHSVSAQAAWEEGDIEAALGHHEQAAALRPQHAATQANIGRVLASAGRVEEARLRYERALAINPRCIPALNGLAYSQRGDLDSTWVEQLESMLNDKALRSGGLSSVHGALGYVFDGRKDYRRAAEHIEQSNRLQWEHRSRRDWNYRPEHYTRQVDRLIQRFDRELILDRMAIGHDSEVPVFVVGMPRSGTTLTEQVLAAHPQVAGVGERHFATRGFQHLPDVMGRNATPDECLPEATAADLRQCGDWHLQQLINASGRSDALRIVDKMPDNSSQVGWILSLFPNARVVYVRRDPRDIAVSCWMTGFAQIQWACHQEHIARRLIDHRRLMDHWLTIMPERVRVQDYEALVADPEAQIRSLIDWLGLDWHPDCLQFHQARSVVRTASVNQVRQPIYKRSVKRWEAYSDALGPLFQALAESDLIPTPGS</sequence>
<dbReference type="RefSeq" id="WP_049724737.1">
    <property type="nucleotide sequence ID" value="NZ_CP012154.1"/>
</dbReference>
<organism evidence="1 2">
    <name type="scientific">Wenzhouxiangella marina</name>
    <dbReference type="NCBI Taxonomy" id="1579979"/>
    <lineage>
        <taxon>Bacteria</taxon>
        <taxon>Pseudomonadati</taxon>
        <taxon>Pseudomonadota</taxon>
        <taxon>Gammaproteobacteria</taxon>
        <taxon>Chromatiales</taxon>
        <taxon>Wenzhouxiangellaceae</taxon>
        <taxon>Wenzhouxiangella</taxon>
    </lineage>
</organism>
<dbReference type="PANTHER" id="PTHR44998:SF1">
    <property type="entry name" value="UDP-N-ACETYLGLUCOSAMINE--PEPTIDE N-ACETYLGLUCOSAMINYLTRANSFERASE 110 KDA SUBUNIT"/>
    <property type="match status" value="1"/>
</dbReference>
<dbReference type="PANTHER" id="PTHR44998">
    <property type="match status" value="1"/>
</dbReference>
<dbReference type="InterPro" id="IPR011990">
    <property type="entry name" value="TPR-like_helical_dom_sf"/>
</dbReference>
<dbReference type="PATRIC" id="fig|1579979.3.peg.701"/>
<dbReference type="Proteomes" id="UP000066624">
    <property type="component" value="Chromosome"/>
</dbReference>
<dbReference type="Pfam" id="PF13432">
    <property type="entry name" value="TPR_16"/>
    <property type="match status" value="1"/>
</dbReference>
<dbReference type="EMBL" id="CP012154">
    <property type="protein sequence ID" value="AKS41072.1"/>
    <property type="molecule type" value="Genomic_DNA"/>
</dbReference>
<dbReference type="InterPro" id="IPR019734">
    <property type="entry name" value="TPR_rpt"/>
</dbReference>
<dbReference type="InterPro" id="IPR027417">
    <property type="entry name" value="P-loop_NTPase"/>
</dbReference>
<gene>
    <name evidence="1" type="ORF">WM2015_691</name>
</gene>
<dbReference type="GO" id="GO:0006493">
    <property type="term" value="P:protein O-linked glycosylation"/>
    <property type="evidence" value="ECO:0007669"/>
    <property type="project" value="TreeGrafter"/>
</dbReference>
<dbReference type="SMART" id="SM00028">
    <property type="entry name" value="TPR"/>
    <property type="match status" value="9"/>
</dbReference>
<reference evidence="2" key="1">
    <citation type="submission" date="2015-07" db="EMBL/GenBank/DDBJ databases">
        <authorList>
            <person name="Kim K.M."/>
        </authorList>
    </citation>
    <scope>NUCLEOTIDE SEQUENCE [LARGE SCALE GENOMIC DNA]</scope>
    <source>
        <strain evidence="2">KCTC 42284</strain>
    </source>
</reference>
<dbReference type="SUPFAM" id="SSF52540">
    <property type="entry name" value="P-loop containing nucleoside triphosphate hydrolases"/>
    <property type="match status" value="1"/>
</dbReference>
<dbReference type="SUPFAM" id="SSF48452">
    <property type="entry name" value="TPR-like"/>
    <property type="match status" value="2"/>
</dbReference>
<dbReference type="PROSITE" id="PS50005">
    <property type="entry name" value="TPR"/>
    <property type="match status" value="6"/>
</dbReference>
<protein>
    <submittedName>
        <fullName evidence="1">Putative sulfotransferase</fullName>
    </submittedName>
</protein>
<evidence type="ECO:0000313" key="1">
    <source>
        <dbReference type="EMBL" id="AKS41072.1"/>
    </source>
</evidence>
<keyword evidence="2" id="KW-1185">Reference proteome</keyword>
<dbReference type="KEGG" id="wma:WM2015_691"/>
<dbReference type="Pfam" id="PF13469">
    <property type="entry name" value="Sulfotransfer_3"/>
    <property type="match status" value="1"/>
</dbReference>
<accession>A0A0K0XTX2</accession>
<name>A0A0K0XTX2_9GAMM</name>